<dbReference type="InterPro" id="IPR011629">
    <property type="entry name" value="CobW-like_C"/>
</dbReference>
<dbReference type="Gene3D" id="3.40.50.300">
    <property type="entry name" value="P-loop containing nucleotide triphosphate hydrolases"/>
    <property type="match status" value="1"/>
</dbReference>
<proteinExistence type="inferred from homology"/>
<dbReference type="InterPro" id="IPR036627">
    <property type="entry name" value="CobW-likC_sf"/>
</dbReference>
<keyword evidence="3" id="KW-0143">Chaperone</keyword>
<reference evidence="8 9" key="1">
    <citation type="submission" date="2020-09" db="EMBL/GenBank/DDBJ databases">
        <title>Marinomonas sp. nov., isolated from the cysticercosis algae of Qingdao, China.</title>
        <authorList>
            <person name="Sun X."/>
        </authorList>
    </citation>
    <scope>NUCLEOTIDE SEQUENCE [LARGE SCALE GENOMIC DNA]</scope>
    <source>
        <strain evidence="8 9">SM2066</strain>
    </source>
</reference>
<keyword evidence="9" id="KW-1185">Reference proteome</keyword>
<evidence type="ECO:0000256" key="4">
    <source>
        <dbReference type="ARBA" id="ARBA00034320"/>
    </source>
</evidence>
<feature type="domain" description="CobW C-terminal" evidence="7">
    <location>
        <begin position="354"/>
        <end position="447"/>
    </location>
</feature>
<evidence type="ECO:0000256" key="2">
    <source>
        <dbReference type="ARBA" id="ARBA00022801"/>
    </source>
</evidence>
<organism evidence="8 9">
    <name type="scientific">Marinomonas colpomeniae</name>
    <dbReference type="NCBI Taxonomy" id="2774408"/>
    <lineage>
        <taxon>Bacteria</taxon>
        <taxon>Pseudomonadati</taxon>
        <taxon>Pseudomonadota</taxon>
        <taxon>Gammaproteobacteria</taxon>
        <taxon>Oceanospirillales</taxon>
        <taxon>Oceanospirillaceae</taxon>
        <taxon>Marinomonas</taxon>
    </lineage>
</organism>
<dbReference type="Proteomes" id="UP000604161">
    <property type="component" value="Unassembled WGS sequence"/>
</dbReference>
<accession>A0ABR8NU80</accession>
<evidence type="ECO:0000256" key="5">
    <source>
        <dbReference type="ARBA" id="ARBA00045658"/>
    </source>
</evidence>
<dbReference type="SMART" id="SM00833">
    <property type="entry name" value="CobW_C"/>
    <property type="match status" value="1"/>
</dbReference>
<dbReference type="SUPFAM" id="SSF90002">
    <property type="entry name" value="Hypothetical protein YjiA, C-terminal domain"/>
    <property type="match status" value="1"/>
</dbReference>
<dbReference type="PANTHER" id="PTHR13748">
    <property type="entry name" value="COBW-RELATED"/>
    <property type="match status" value="1"/>
</dbReference>
<keyword evidence="2" id="KW-0378">Hydrolase</keyword>
<dbReference type="Pfam" id="PF07683">
    <property type="entry name" value="CobW_C"/>
    <property type="match status" value="1"/>
</dbReference>
<comment type="similarity">
    <text evidence="4">Belongs to the SIMIBI class G3E GTPase family. ZNG1 subfamily.</text>
</comment>
<dbReference type="RefSeq" id="WP_191592983.1">
    <property type="nucleotide sequence ID" value="NZ_JACYFC010000001.1"/>
</dbReference>
<evidence type="ECO:0000256" key="3">
    <source>
        <dbReference type="ARBA" id="ARBA00023186"/>
    </source>
</evidence>
<dbReference type="InterPro" id="IPR003495">
    <property type="entry name" value="CobW/HypB/UreG_nucleotide-bd"/>
</dbReference>
<gene>
    <name evidence="8" type="ORF">IF202_00865</name>
</gene>
<dbReference type="CDD" id="cd03112">
    <property type="entry name" value="CobW-like"/>
    <property type="match status" value="1"/>
</dbReference>
<dbReference type="InterPro" id="IPR051316">
    <property type="entry name" value="Zinc-reg_GTPase_activator"/>
</dbReference>
<dbReference type="Pfam" id="PF02492">
    <property type="entry name" value="cobW"/>
    <property type="match status" value="1"/>
</dbReference>
<evidence type="ECO:0000313" key="8">
    <source>
        <dbReference type="EMBL" id="MBD5769589.1"/>
    </source>
</evidence>
<keyword evidence="1" id="KW-0547">Nucleotide-binding</keyword>
<comment type="function">
    <text evidence="5">Zinc chaperone that directly transfers zinc cofactor to target proteins, thereby activating them. Zinc is transferred from the CXCC motif in the GTPase domain to the zinc binding site in target proteins in a process requiring GTP hydrolysis.</text>
</comment>
<dbReference type="InterPro" id="IPR027417">
    <property type="entry name" value="P-loop_NTPase"/>
</dbReference>
<dbReference type="SUPFAM" id="SSF52540">
    <property type="entry name" value="P-loop containing nucleoside triphosphate hydrolases"/>
    <property type="match status" value="1"/>
</dbReference>
<evidence type="ECO:0000313" key="9">
    <source>
        <dbReference type="Proteomes" id="UP000604161"/>
    </source>
</evidence>
<evidence type="ECO:0000259" key="7">
    <source>
        <dbReference type="SMART" id="SM00833"/>
    </source>
</evidence>
<evidence type="ECO:0000256" key="6">
    <source>
        <dbReference type="ARBA" id="ARBA00049117"/>
    </source>
</evidence>
<name>A0ABR8NU80_9GAMM</name>
<evidence type="ECO:0000256" key="1">
    <source>
        <dbReference type="ARBA" id="ARBA00022741"/>
    </source>
</evidence>
<dbReference type="Gene3D" id="3.30.1220.10">
    <property type="entry name" value="CobW-like, C-terminal domain"/>
    <property type="match status" value="1"/>
</dbReference>
<dbReference type="EMBL" id="JACYFC010000001">
    <property type="protein sequence ID" value="MBD5769589.1"/>
    <property type="molecule type" value="Genomic_DNA"/>
</dbReference>
<comment type="catalytic activity">
    <reaction evidence="6">
        <text>GTP + H2O = GDP + phosphate + H(+)</text>
        <dbReference type="Rhea" id="RHEA:19669"/>
        <dbReference type="ChEBI" id="CHEBI:15377"/>
        <dbReference type="ChEBI" id="CHEBI:15378"/>
        <dbReference type="ChEBI" id="CHEBI:37565"/>
        <dbReference type="ChEBI" id="CHEBI:43474"/>
        <dbReference type="ChEBI" id="CHEBI:58189"/>
    </reaction>
    <physiologicalReaction direction="left-to-right" evidence="6">
        <dbReference type="Rhea" id="RHEA:19670"/>
    </physiologicalReaction>
</comment>
<protein>
    <submittedName>
        <fullName evidence="8">GTP-binding protein</fullName>
    </submittedName>
</protein>
<comment type="caution">
    <text evidence="8">The sequence shown here is derived from an EMBL/GenBank/DDBJ whole genome shotgun (WGS) entry which is preliminary data.</text>
</comment>
<dbReference type="PANTHER" id="PTHR13748:SF62">
    <property type="entry name" value="COBW DOMAIN-CONTAINING PROTEIN"/>
    <property type="match status" value="1"/>
</dbReference>
<sequence>MSNTIPVTVLTGFLGSGKTTLLNRILSEEHGLRIAVIENEFGEIGIDQDLVINADEEIFEMNNGCICCTVRGDLIRILNELAERKDKFDRVILETTGMADPGPVAQTFFVDPSINELYELDGIITLVDAKHVSMHLDDGTNEVMSQVGFADRIILNKADLVTTDQMFDLKKRLQDMNKIAGFYSATMADAPIAELLDIGGFNLQRAMDMKPNFLEPEYPFEWGGIWQLPAGQYHFKMANGPDPDMTFLMTDVNKTSETTVLDLAETIFIEFSKTGEPINHKQILNLTNQCYQLQLEGQDMYEFYLEVKTPKDIAVFAQHTPEEFELALLSQDDTEYFPVAEHYFNAEHEHNDVVSSVSIELQGVFDGDIINAWLGIFLQEKGADIYRMKGVLGIHDESHRIVYQGVHMLLGAQQGKPWGDEAPTNKMVFIGKNLDEDYIRGSLERCLYK</sequence>